<dbReference type="PANTHER" id="PTHR11142">
    <property type="entry name" value="PSEUDOURIDYLATE SYNTHASE"/>
    <property type="match status" value="1"/>
</dbReference>
<evidence type="ECO:0000256" key="6">
    <source>
        <dbReference type="PIRSR" id="PIRSR001430-2"/>
    </source>
</evidence>
<keyword evidence="3 4" id="KW-0413">Isomerase</keyword>
<reference evidence="10 11" key="1">
    <citation type="submission" date="2016-04" db="EMBL/GenBank/DDBJ databases">
        <title>Peptidophaga gingivicola gen. nov., sp. nov., isolated from human subgingival plaque.</title>
        <authorList>
            <person name="Beall C.J."/>
            <person name="Mokrzan E.M."/>
            <person name="Griffen A.L."/>
            <person name="Leys E.J."/>
        </authorList>
    </citation>
    <scope>NUCLEOTIDE SEQUENCE [LARGE SCALE GENOMIC DNA]</scope>
    <source>
        <strain evidence="10 11">BA112</strain>
    </source>
</reference>
<dbReference type="InterPro" id="IPR020094">
    <property type="entry name" value="TruA/RsuA/RluB/E/F_N"/>
</dbReference>
<dbReference type="Proteomes" id="UP000078368">
    <property type="component" value="Unassembled WGS sequence"/>
</dbReference>
<dbReference type="RefSeq" id="WP_064231304.1">
    <property type="nucleotide sequence ID" value="NZ_LVZK01000001.1"/>
</dbReference>
<dbReference type="GO" id="GO:0031119">
    <property type="term" value="P:tRNA pseudouridine synthesis"/>
    <property type="evidence" value="ECO:0007669"/>
    <property type="project" value="UniProtKB-UniRule"/>
</dbReference>
<evidence type="ECO:0000256" key="1">
    <source>
        <dbReference type="ARBA" id="ARBA00009375"/>
    </source>
</evidence>
<dbReference type="EMBL" id="LVZK01000001">
    <property type="protein sequence ID" value="OAP86562.1"/>
    <property type="molecule type" value="Genomic_DNA"/>
</dbReference>
<sequence length="310" mass="33610">MDSTVAHRLRLRMSYDGTDFHGWAVQPGLRTVEGTVTEALNLITGGSHALTVAGRTDAGVHARGQVAHVDVSENELARAARRAGDPCQAIMRRLSALLARESPGSKGSSDVAVTGVDFAPAGFDARFSALSRTYSYRVCDDPARFDPLRRRDVLWLREPLDVEAMGAAARKLMGEHDFISYCKPREGATTIRELLELKVERKGGLVEVTARADAFCHSMVRTLVGSLLKVGAGRRDEEWPARRLEERSRNGEVAVAPPHPLTLESVEYPEDSQLAARARLTRALRETVEDREPEGDAGGAGDAASGKGLS</sequence>
<feature type="domain" description="Pseudouridine synthase I TruA alpha/beta" evidence="9">
    <location>
        <begin position="168"/>
        <end position="269"/>
    </location>
</feature>
<dbReference type="InterPro" id="IPR001406">
    <property type="entry name" value="PsdUridine_synth_TruA"/>
</dbReference>
<evidence type="ECO:0000256" key="4">
    <source>
        <dbReference type="HAMAP-Rule" id="MF_00171"/>
    </source>
</evidence>
<dbReference type="EC" id="5.4.99.12" evidence="4"/>
<accession>A0A179B4E4</accession>
<dbReference type="GO" id="GO:0160147">
    <property type="term" value="F:tRNA pseudouridine(38-40) synthase activity"/>
    <property type="evidence" value="ECO:0007669"/>
    <property type="project" value="UniProtKB-EC"/>
</dbReference>
<comment type="function">
    <text evidence="4">Formation of pseudouridine at positions 38, 39 and 40 in the anticodon stem and loop of transfer RNAs.</text>
</comment>
<evidence type="ECO:0000256" key="3">
    <source>
        <dbReference type="ARBA" id="ARBA00023235"/>
    </source>
</evidence>
<dbReference type="OrthoDB" id="9811823at2"/>
<comment type="caution">
    <text evidence="10">The sequence shown here is derived from an EMBL/GenBank/DDBJ whole genome shotgun (WGS) entry which is preliminary data.</text>
</comment>
<organism evidence="10 11">
    <name type="scientific">Peptidiphaga gingivicola</name>
    <dbReference type="NCBI Taxonomy" id="2741497"/>
    <lineage>
        <taxon>Bacteria</taxon>
        <taxon>Bacillati</taxon>
        <taxon>Actinomycetota</taxon>
        <taxon>Actinomycetes</taxon>
        <taxon>Actinomycetales</taxon>
        <taxon>Actinomycetaceae</taxon>
        <taxon>Peptidiphaga</taxon>
    </lineage>
</organism>
<evidence type="ECO:0000313" key="11">
    <source>
        <dbReference type="Proteomes" id="UP000078368"/>
    </source>
</evidence>
<dbReference type="CDD" id="cd02570">
    <property type="entry name" value="PseudoU_synth_EcTruA"/>
    <property type="match status" value="1"/>
</dbReference>
<keyword evidence="11" id="KW-1185">Reference proteome</keyword>
<dbReference type="Gene3D" id="3.30.70.580">
    <property type="entry name" value="Pseudouridine synthase I, catalytic domain, N-terminal subdomain"/>
    <property type="match status" value="1"/>
</dbReference>
<protein>
    <recommendedName>
        <fullName evidence="4">tRNA pseudouridine synthase A</fullName>
        <ecNumber evidence="4">5.4.99.12</ecNumber>
    </recommendedName>
    <alternativeName>
        <fullName evidence="4">tRNA pseudouridine(38-40) synthase</fullName>
    </alternativeName>
    <alternativeName>
        <fullName evidence="4">tRNA pseudouridylate synthase I</fullName>
    </alternativeName>
    <alternativeName>
        <fullName evidence="4">tRNA-uridine isomerase I</fullName>
    </alternativeName>
</protein>
<proteinExistence type="inferred from homology"/>
<dbReference type="AlphaFoldDB" id="A0A179B4E4"/>
<dbReference type="HAMAP" id="MF_00171">
    <property type="entry name" value="TruA"/>
    <property type="match status" value="1"/>
</dbReference>
<feature type="region of interest" description="Disordered" evidence="8">
    <location>
        <begin position="281"/>
        <end position="310"/>
    </location>
</feature>
<dbReference type="STRING" id="1823756.A4H34_05380"/>
<feature type="active site" description="Nucleophile" evidence="4 5">
    <location>
        <position position="57"/>
    </location>
</feature>
<dbReference type="PANTHER" id="PTHR11142:SF0">
    <property type="entry name" value="TRNA PSEUDOURIDINE SYNTHASE-LIKE 1"/>
    <property type="match status" value="1"/>
</dbReference>
<dbReference type="Gene3D" id="3.30.70.660">
    <property type="entry name" value="Pseudouridine synthase I, catalytic domain, C-terminal subdomain"/>
    <property type="match status" value="1"/>
</dbReference>
<comment type="catalytic activity">
    <reaction evidence="4 7">
        <text>uridine(38/39/40) in tRNA = pseudouridine(38/39/40) in tRNA</text>
        <dbReference type="Rhea" id="RHEA:22376"/>
        <dbReference type="Rhea" id="RHEA-COMP:10085"/>
        <dbReference type="Rhea" id="RHEA-COMP:10087"/>
        <dbReference type="ChEBI" id="CHEBI:65314"/>
        <dbReference type="ChEBI" id="CHEBI:65315"/>
        <dbReference type="EC" id="5.4.99.12"/>
    </reaction>
</comment>
<feature type="binding site" evidence="4 6">
    <location>
        <position position="134"/>
    </location>
    <ligand>
        <name>substrate</name>
    </ligand>
</feature>
<evidence type="ECO:0000313" key="10">
    <source>
        <dbReference type="EMBL" id="OAP86562.1"/>
    </source>
</evidence>
<dbReference type="GO" id="GO:0003723">
    <property type="term" value="F:RNA binding"/>
    <property type="evidence" value="ECO:0007669"/>
    <property type="project" value="InterPro"/>
</dbReference>
<evidence type="ECO:0000256" key="7">
    <source>
        <dbReference type="RuleBase" id="RU003792"/>
    </source>
</evidence>
<dbReference type="InterPro" id="IPR020097">
    <property type="entry name" value="PsdUridine_synth_TruA_a/b_dom"/>
</dbReference>
<evidence type="ECO:0000256" key="5">
    <source>
        <dbReference type="PIRSR" id="PIRSR001430-1"/>
    </source>
</evidence>
<gene>
    <name evidence="4" type="primary">truA</name>
    <name evidence="10" type="ORF">A4H34_05380</name>
</gene>
<dbReference type="InterPro" id="IPR020103">
    <property type="entry name" value="PsdUridine_synth_cat_dom_sf"/>
</dbReference>
<comment type="similarity">
    <text evidence="1 4 7">Belongs to the tRNA pseudouridine synthase TruA family.</text>
</comment>
<dbReference type="SUPFAM" id="SSF55120">
    <property type="entry name" value="Pseudouridine synthase"/>
    <property type="match status" value="1"/>
</dbReference>
<dbReference type="FunFam" id="3.30.70.660:FF:000003">
    <property type="entry name" value="tRNA pseudouridine synthase A"/>
    <property type="match status" value="1"/>
</dbReference>
<comment type="subunit">
    <text evidence="4">Homodimer.</text>
</comment>
<comment type="caution">
    <text evidence="4">Lacks conserved residue(s) required for the propagation of feature annotation.</text>
</comment>
<dbReference type="InterPro" id="IPR020095">
    <property type="entry name" value="PsdUridine_synth_TruA_C"/>
</dbReference>
<evidence type="ECO:0000259" key="9">
    <source>
        <dbReference type="Pfam" id="PF01416"/>
    </source>
</evidence>
<dbReference type="PIRSF" id="PIRSF001430">
    <property type="entry name" value="tRNA_psdUrid_synth"/>
    <property type="match status" value="1"/>
</dbReference>
<name>A0A179B4E4_9ACTO</name>
<evidence type="ECO:0000256" key="2">
    <source>
        <dbReference type="ARBA" id="ARBA00022694"/>
    </source>
</evidence>
<evidence type="ECO:0000256" key="8">
    <source>
        <dbReference type="SAM" id="MobiDB-lite"/>
    </source>
</evidence>
<keyword evidence="2 4" id="KW-0819">tRNA processing</keyword>
<dbReference type="Pfam" id="PF01416">
    <property type="entry name" value="PseudoU_synth_1"/>
    <property type="match status" value="1"/>
</dbReference>
<dbReference type="NCBIfam" id="TIGR00071">
    <property type="entry name" value="hisT_truA"/>
    <property type="match status" value="1"/>
</dbReference>